<reference evidence="1" key="2">
    <citation type="submission" date="2013-04" db="UniProtKB">
        <authorList>
            <consortium name="EnsemblPlants"/>
        </authorList>
    </citation>
    <scope>IDENTIFICATION</scope>
</reference>
<dbReference type="Proteomes" id="UP000006038">
    <property type="component" value="Chromosome 1"/>
</dbReference>
<evidence type="ECO:0000313" key="1">
    <source>
        <dbReference type="EnsemblPlants" id="OB01G27920.1"/>
    </source>
</evidence>
<organism evidence="1">
    <name type="scientific">Oryza brachyantha</name>
    <name type="common">malo sina</name>
    <dbReference type="NCBI Taxonomy" id="4533"/>
    <lineage>
        <taxon>Eukaryota</taxon>
        <taxon>Viridiplantae</taxon>
        <taxon>Streptophyta</taxon>
        <taxon>Embryophyta</taxon>
        <taxon>Tracheophyta</taxon>
        <taxon>Spermatophyta</taxon>
        <taxon>Magnoliopsida</taxon>
        <taxon>Liliopsida</taxon>
        <taxon>Poales</taxon>
        <taxon>Poaceae</taxon>
        <taxon>BOP clade</taxon>
        <taxon>Oryzoideae</taxon>
        <taxon>Oryzeae</taxon>
        <taxon>Oryzinae</taxon>
        <taxon>Oryza</taxon>
    </lineage>
</organism>
<sequence length="84" mass="9635">MTLLQIASSQASPFDIPTMLYEPPFVMGWTATKMFQFARLSLAYSWIQQAVQKVDLFGNLRIYAYFQLPEAFRRLLHPSSSLGT</sequence>
<evidence type="ECO:0000313" key="2">
    <source>
        <dbReference type="Proteomes" id="UP000006038"/>
    </source>
</evidence>
<dbReference type="AlphaFoldDB" id="J3L0N6"/>
<proteinExistence type="predicted"/>
<dbReference type="HOGENOM" id="CLU_2531068_0_0_1"/>
<dbReference type="EnsemblPlants" id="OB01G27920.1">
    <property type="protein sequence ID" value="OB01G27920.1"/>
    <property type="gene ID" value="OB01G27920"/>
</dbReference>
<protein>
    <submittedName>
        <fullName evidence="1">Uncharacterized protein</fullName>
    </submittedName>
</protein>
<name>J3L0N6_ORYBR</name>
<accession>J3L0N6</accession>
<dbReference type="Gramene" id="OB01G27920.1">
    <property type="protein sequence ID" value="OB01G27920.1"/>
    <property type="gene ID" value="OB01G27920"/>
</dbReference>
<reference evidence="1" key="1">
    <citation type="journal article" date="2013" name="Nat. Commun.">
        <title>Whole-genome sequencing of Oryza brachyantha reveals mechanisms underlying Oryza genome evolution.</title>
        <authorList>
            <person name="Chen J."/>
            <person name="Huang Q."/>
            <person name="Gao D."/>
            <person name="Wang J."/>
            <person name="Lang Y."/>
            <person name="Liu T."/>
            <person name="Li B."/>
            <person name="Bai Z."/>
            <person name="Luis Goicoechea J."/>
            <person name="Liang C."/>
            <person name="Chen C."/>
            <person name="Zhang W."/>
            <person name="Sun S."/>
            <person name="Liao Y."/>
            <person name="Zhang X."/>
            <person name="Yang L."/>
            <person name="Song C."/>
            <person name="Wang M."/>
            <person name="Shi J."/>
            <person name="Liu G."/>
            <person name="Liu J."/>
            <person name="Zhou H."/>
            <person name="Zhou W."/>
            <person name="Yu Q."/>
            <person name="An N."/>
            <person name="Chen Y."/>
            <person name="Cai Q."/>
            <person name="Wang B."/>
            <person name="Liu B."/>
            <person name="Min J."/>
            <person name="Huang Y."/>
            <person name="Wu H."/>
            <person name="Li Z."/>
            <person name="Zhang Y."/>
            <person name="Yin Y."/>
            <person name="Song W."/>
            <person name="Jiang J."/>
            <person name="Jackson S.A."/>
            <person name="Wing R.A."/>
            <person name="Wang J."/>
            <person name="Chen M."/>
        </authorList>
    </citation>
    <scope>NUCLEOTIDE SEQUENCE [LARGE SCALE GENOMIC DNA]</scope>
    <source>
        <strain evidence="1">cv. IRGC 101232</strain>
    </source>
</reference>
<keyword evidence="2" id="KW-1185">Reference proteome</keyword>